<evidence type="ECO:0000313" key="2">
    <source>
        <dbReference type="Proteomes" id="UP001595840"/>
    </source>
</evidence>
<gene>
    <name evidence="1" type="ORF">ACFOX3_17110</name>
</gene>
<sequence>MTKPDREGLKSLTELCQQDIRNTFLHRYDPSIGDYRQTTLVEHHENISGLSLSAFVPESIATQYDVARNLYQYAWFEYRFYVEAEAKVLTVLELALRTRIDSDDLKEYIKERKAQAKETKISFNATKGLKLYIEYCRDRQLISEDGFSANEHLPYRRAKWRYEGELIKRITEQGLSEVNYNEDDICITDEDRTRNHLEHLVKSINKIRNNYAHGATTLHNSVLGTFVDVRDFINQMYSVSYK</sequence>
<organism evidence="1 2">
    <name type="scientific">Simiduia curdlanivorans</name>
    <dbReference type="NCBI Taxonomy" id="1492769"/>
    <lineage>
        <taxon>Bacteria</taxon>
        <taxon>Pseudomonadati</taxon>
        <taxon>Pseudomonadota</taxon>
        <taxon>Gammaproteobacteria</taxon>
        <taxon>Cellvibrionales</taxon>
        <taxon>Cellvibrionaceae</taxon>
        <taxon>Simiduia</taxon>
    </lineage>
</organism>
<protein>
    <recommendedName>
        <fullName evidence="3">MAE-28990/MAE-18760-like HEPN domain-containing protein</fullName>
    </recommendedName>
</protein>
<dbReference type="Proteomes" id="UP001595840">
    <property type="component" value="Unassembled WGS sequence"/>
</dbReference>
<accession>A0ABV8V801</accession>
<dbReference type="EMBL" id="JBHSCX010000021">
    <property type="protein sequence ID" value="MFC4364041.1"/>
    <property type="molecule type" value="Genomic_DNA"/>
</dbReference>
<dbReference type="RefSeq" id="WP_290262863.1">
    <property type="nucleotide sequence ID" value="NZ_JAUFQG010000004.1"/>
</dbReference>
<evidence type="ECO:0008006" key="3">
    <source>
        <dbReference type="Google" id="ProtNLM"/>
    </source>
</evidence>
<name>A0ABV8V801_9GAMM</name>
<evidence type="ECO:0000313" key="1">
    <source>
        <dbReference type="EMBL" id="MFC4364041.1"/>
    </source>
</evidence>
<reference evidence="2" key="1">
    <citation type="journal article" date="2019" name="Int. J. Syst. Evol. Microbiol.">
        <title>The Global Catalogue of Microorganisms (GCM) 10K type strain sequencing project: providing services to taxonomists for standard genome sequencing and annotation.</title>
        <authorList>
            <consortium name="The Broad Institute Genomics Platform"/>
            <consortium name="The Broad Institute Genome Sequencing Center for Infectious Disease"/>
            <person name="Wu L."/>
            <person name="Ma J."/>
        </authorList>
    </citation>
    <scope>NUCLEOTIDE SEQUENCE [LARGE SCALE GENOMIC DNA]</scope>
    <source>
        <strain evidence="2">CECT 8570</strain>
    </source>
</reference>
<proteinExistence type="predicted"/>
<comment type="caution">
    <text evidence="1">The sequence shown here is derived from an EMBL/GenBank/DDBJ whole genome shotgun (WGS) entry which is preliminary data.</text>
</comment>
<keyword evidence="2" id="KW-1185">Reference proteome</keyword>